<dbReference type="Pfam" id="PF00169">
    <property type="entry name" value="PH"/>
    <property type="match status" value="1"/>
</dbReference>
<dbReference type="SMART" id="SM00233">
    <property type="entry name" value="PH"/>
    <property type="match status" value="1"/>
</dbReference>
<name>A0A9P4NI94_9PEZI</name>
<feature type="region of interest" description="Disordered" evidence="13">
    <location>
        <begin position="97"/>
        <end position="232"/>
    </location>
</feature>
<dbReference type="InterPro" id="IPR002213">
    <property type="entry name" value="UDP_glucos_trans"/>
</dbReference>
<keyword evidence="7" id="KW-0808">Transferase</keyword>
<dbReference type="GO" id="GO:0016125">
    <property type="term" value="P:sterol metabolic process"/>
    <property type="evidence" value="ECO:0007669"/>
    <property type="project" value="TreeGrafter"/>
</dbReference>
<comment type="subcellular location">
    <subcellularLocation>
        <location evidence="2">Cytoplasm</location>
    </subcellularLocation>
    <subcellularLocation>
        <location evidence="1">Membrane</location>
        <topology evidence="1">Peripheral membrane protein</topology>
    </subcellularLocation>
</comment>
<evidence type="ECO:0000259" key="14">
    <source>
        <dbReference type="PROSITE" id="PS50003"/>
    </source>
</evidence>
<dbReference type="SUPFAM" id="SSF50729">
    <property type="entry name" value="PH domain-like"/>
    <property type="match status" value="1"/>
</dbReference>
<sequence length="1495" mass="166750">MGPTEESSSSTLRKSLGHRLTRTKQKGDTTGTTASPSISSNNNTRRVSMDVPLPDRLKDQGDDEDKEDVTAATTNRYLNQSIFSLVAAAGSTVDFQSRFDENSDSGSDGEDDGRQGERRRSSDLSKTVPALRPQRETGMGDPGSGSGSGGAGKAKHKRESSTSRLLKGMHKLRLKPIRERKSSVSADDHMSTSQILQPPRSRPRTTHHQQEHHHEEKEEEEHEPEDSATSNDVPMLSRIIQAEAEMVASTMLADPSTAQDLQDMAKSTSQKSSVGSGTLAKRLMDIFGFDEPENVISEWPCWLLQSVLVQGFLYVTQKHICFYAYLPKKATNVAKSGYLSKRGRRDPRYTRKYVQLKGDVLSYYEDPSQIYYPSGQIDLRLTLSANLTNPRDKENCHFILTTDKREYMFKADSPSSARDWVKMLQKVIFRSRNDGDSVKISLPIENIMDVEGDRVLDFADTIKIRVIDNDETYAIDEYFFSFFTLGQEAARVLRIMIEDNNFHRDREEDVQTDSDAPESNDGRRSSHVERTERTLNVSVRTPALRETVRATLSPNLPVPRSLSNSRLSVDSRRSSLDVRPNLDIRRRSYDTSKRPSSDLGRRSVSNSRSRHEEKSPVGPRGAHSSMSPHRQESFGSPTDSEGPHTSSSAAVQSMDDTTNASASQILNRSDVFQVPTIHSSHRIHSDDVTGGPSRDSQDTARSSRHRQLSPRPSEVHKPRAGSVSPAMSADPAQLQGASSSYQALVHAGSYPARSAAGIAGFLRTRSKRMSNLLATDAMGYYEKVSGMWAGNSKHYDTQHDGMAPDDDFPDENDGDKLRAAENFRGHFALPQSEQLVASFFGSMQRVVPLYGKIYIGSKHFCYRSMVPGYKLKLILPLKDIESVDKGKSYRYGYHGVVLVIRGHEEIFFDFSDVGHRDDCTVTLLNTKEKLKKHLKDSTLLTEEEELSAETAKAEHHALQEARADGHAEHDVSLPSHVNHIVPDAPPVLFDDPRASIMNFKPTESLNITCLTIGSRGDVQPYIALCKGLIKEGHKATIATHDEFGPWVESHGIRFKPVAGDPAELMRICVENGMFSYSFMKVATAKFRGWLDDLLESAWEACQGSDLLIESPSAMCGIHIAEALQIPYFRAFGMPWTRTRAYPHAFVVPEKKMGGNYNTLSYVLIENLFWKTSSAQINRWRKRSLKLGSTNLGKMQPNKVPFLYNYSPHVVVPPLDYSDWIRITGYWFLDEAEWKPPAEFENLKAFIKKARDDGKKIVYVGFGSVVVEDSALLTKTIADAVVKADVRCILSKGWSDRFKDKDVTKVDAPLPPEVHHITYSVPHTWLFTQVDAATHHGGSGTTGASLRAGIPTIIKPFFGDQYFFGSRVEDLGVGICLQRINVSNFARALWEATHSERMIVKARILGEDIRGEDGVGTAIKAIYRDLEYAKSLIKRKDGDSKDRDDALEEAEETWTFVGDESDPDLQQAIVDWDPTRSMHGHSAVGGGNAAGKRRVA</sequence>
<feature type="domain" description="PH" evidence="14">
    <location>
        <begin position="332"/>
        <end position="429"/>
    </location>
</feature>
<dbReference type="FunFam" id="2.30.29.30:FF:000303">
    <property type="entry name" value="Sterol 3-beta-glucosyltransferase"/>
    <property type="match status" value="1"/>
</dbReference>
<dbReference type="InterPro" id="IPR011993">
    <property type="entry name" value="PH-like_dom_sf"/>
</dbReference>
<dbReference type="PROSITE" id="PS50003">
    <property type="entry name" value="PH_DOMAIN"/>
    <property type="match status" value="1"/>
</dbReference>
<dbReference type="GO" id="GO:0006914">
    <property type="term" value="P:autophagy"/>
    <property type="evidence" value="ECO:0007669"/>
    <property type="project" value="UniProtKB-KW"/>
</dbReference>
<dbReference type="InterPro" id="IPR004276">
    <property type="entry name" value="GlycoTrans_28_N"/>
</dbReference>
<evidence type="ECO:0000256" key="13">
    <source>
        <dbReference type="SAM" id="MobiDB-lite"/>
    </source>
</evidence>
<gene>
    <name evidence="15" type="ORF">EJ08DRAFT_653109</name>
</gene>
<dbReference type="CDD" id="cd13216">
    <property type="entry name" value="PH-GRAM2_AGT26"/>
    <property type="match status" value="1"/>
</dbReference>
<dbReference type="Gene3D" id="3.40.50.2000">
    <property type="entry name" value="Glycogen Phosphorylase B"/>
    <property type="match status" value="2"/>
</dbReference>
<comment type="caution">
    <text evidence="15">The sequence shown here is derived from an EMBL/GenBank/DDBJ whole genome shotgun (WGS) entry which is preliminary data.</text>
</comment>
<dbReference type="InterPro" id="IPR004182">
    <property type="entry name" value="GRAM"/>
</dbReference>
<dbReference type="Pfam" id="PF03033">
    <property type="entry name" value="Glyco_transf_28"/>
    <property type="match status" value="1"/>
</dbReference>
<feature type="region of interest" description="Disordered" evidence="13">
    <location>
        <begin position="505"/>
        <end position="661"/>
    </location>
</feature>
<evidence type="ECO:0000256" key="5">
    <source>
        <dbReference type="ARBA" id="ARBA00022490"/>
    </source>
</evidence>
<organism evidence="15 16">
    <name type="scientific">Tothia fuscella</name>
    <dbReference type="NCBI Taxonomy" id="1048955"/>
    <lineage>
        <taxon>Eukaryota</taxon>
        <taxon>Fungi</taxon>
        <taxon>Dikarya</taxon>
        <taxon>Ascomycota</taxon>
        <taxon>Pezizomycotina</taxon>
        <taxon>Dothideomycetes</taxon>
        <taxon>Pleosporomycetidae</taxon>
        <taxon>Venturiales</taxon>
        <taxon>Cylindrosympodiaceae</taxon>
        <taxon>Tothia</taxon>
    </lineage>
</organism>
<evidence type="ECO:0000256" key="6">
    <source>
        <dbReference type="ARBA" id="ARBA00022676"/>
    </source>
</evidence>
<dbReference type="EMBL" id="MU007090">
    <property type="protein sequence ID" value="KAF2422412.1"/>
    <property type="molecule type" value="Genomic_DNA"/>
</dbReference>
<evidence type="ECO:0000313" key="16">
    <source>
        <dbReference type="Proteomes" id="UP000800235"/>
    </source>
</evidence>
<dbReference type="InterPro" id="IPR050426">
    <property type="entry name" value="Glycosyltransferase_28"/>
</dbReference>
<dbReference type="GO" id="GO:0005975">
    <property type="term" value="P:carbohydrate metabolic process"/>
    <property type="evidence" value="ECO:0007669"/>
    <property type="project" value="InterPro"/>
</dbReference>
<evidence type="ECO:0000256" key="11">
    <source>
        <dbReference type="ARBA" id="ARBA00047886"/>
    </source>
</evidence>
<dbReference type="GO" id="GO:0005737">
    <property type="term" value="C:cytoplasm"/>
    <property type="evidence" value="ECO:0007669"/>
    <property type="project" value="UniProtKB-SubCell"/>
</dbReference>
<feature type="region of interest" description="Disordered" evidence="13">
    <location>
        <begin position="1"/>
        <end position="77"/>
    </location>
</feature>
<feature type="compositionally biased region" description="Basic and acidic residues" evidence="13">
    <location>
        <begin position="112"/>
        <end position="123"/>
    </location>
</feature>
<dbReference type="OrthoDB" id="10261837at2759"/>
<keyword evidence="8" id="KW-0072">Autophagy</keyword>
<dbReference type="GO" id="GO:0016020">
    <property type="term" value="C:membrane"/>
    <property type="evidence" value="ECO:0007669"/>
    <property type="project" value="UniProtKB-SubCell"/>
</dbReference>
<comment type="similarity">
    <text evidence="3">Belongs to the glycosyltransferase 28 family.</text>
</comment>
<feature type="compositionally biased region" description="Polar residues" evidence="13">
    <location>
        <begin position="1"/>
        <end position="13"/>
    </location>
</feature>
<keyword evidence="16" id="KW-1185">Reference proteome</keyword>
<dbReference type="EC" id="2.4.1.173" evidence="4"/>
<dbReference type="PANTHER" id="PTHR48050:SF25">
    <property type="entry name" value="STEROL 3-BETA-GLUCOSYLTRANSFERASE"/>
    <property type="match status" value="1"/>
</dbReference>
<feature type="compositionally biased region" description="Acidic residues" evidence="13">
    <location>
        <begin position="217"/>
        <end position="226"/>
    </location>
</feature>
<dbReference type="CDD" id="cd13215">
    <property type="entry name" value="PH-GRAM1_AGT26"/>
    <property type="match status" value="1"/>
</dbReference>
<evidence type="ECO:0000256" key="7">
    <source>
        <dbReference type="ARBA" id="ARBA00022679"/>
    </source>
</evidence>
<accession>A0A9P4NI94</accession>
<dbReference type="Gene3D" id="2.30.29.30">
    <property type="entry name" value="Pleckstrin-homology domain (PH domain)/Phosphotyrosine-binding domain (PTB)"/>
    <property type="match status" value="3"/>
</dbReference>
<feature type="compositionally biased region" description="Basic residues" evidence="13">
    <location>
        <begin position="15"/>
        <end position="24"/>
    </location>
</feature>
<evidence type="ECO:0000256" key="2">
    <source>
        <dbReference type="ARBA" id="ARBA00004496"/>
    </source>
</evidence>
<dbReference type="FunFam" id="3.40.50.2000:FF:000029">
    <property type="entry name" value="Sterol 3-beta-glucosyltransferase"/>
    <property type="match status" value="1"/>
</dbReference>
<dbReference type="InterPro" id="IPR048066">
    <property type="entry name" value="ATG26_PH_GRAM1"/>
</dbReference>
<evidence type="ECO:0000256" key="12">
    <source>
        <dbReference type="ARBA" id="ARBA00049453"/>
    </source>
</evidence>
<feature type="compositionally biased region" description="Gly residues" evidence="13">
    <location>
        <begin position="140"/>
        <end position="152"/>
    </location>
</feature>
<feature type="compositionally biased region" description="Basic and acidic residues" evidence="13">
    <location>
        <begin position="176"/>
        <end position="190"/>
    </location>
</feature>
<comment type="catalytic activity">
    <reaction evidence="12">
        <text>a sterol + UDP-alpha-D-glucose = a sterol 3-beta-D-glucoside + UDP + H(+)</text>
        <dbReference type="Rhea" id="RHEA:22724"/>
        <dbReference type="ChEBI" id="CHEBI:15378"/>
        <dbReference type="ChEBI" id="CHEBI:15889"/>
        <dbReference type="ChEBI" id="CHEBI:37424"/>
        <dbReference type="ChEBI" id="CHEBI:58223"/>
        <dbReference type="ChEBI" id="CHEBI:58885"/>
        <dbReference type="EC" id="2.4.1.173"/>
    </reaction>
    <physiologicalReaction direction="left-to-right" evidence="12">
        <dbReference type="Rhea" id="RHEA:22725"/>
    </physiologicalReaction>
</comment>
<protein>
    <recommendedName>
        <fullName evidence="4">sterol 3beta-glucosyltransferase</fullName>
        <ecNumber evidence="4">2.4.1.173</ecNumber>
    </recommendedName>
    <alternativeName>
        <fullName evidence="10">Autophagy-related protein 26</fullName>
    </alternativeName>
</protein>
<dbReference type="InterPro" id="IPR010610">
    <property type="entry name" value="EryCIII-like_C"/>
</dbReference>
<evidence type="ECO:0000256" key="10">
    <source>
        <dbReference type="ARBA" id="ARBA00029843"/>
    </source>
</evidence>
<keyword evidence="9" id="KW-0472">Membrane</keyword>
<evidence type="ECO:0000313" key="15">
    <source>
        <dbReference type="EMBL" id="KAF2422412.1"/>
    </source>
</evidence>
<dbReference type="InterPro" id="IPR001849">
    <property type="entry name" value="PH_domain"/>
</dbReference>
<feature type="region of interest" description="Disordered" evidence="13">
    <location>
        <begin position="678"/>
        <end position="734"/>
    </location>
</feature>
<dbReference type="Pfam" id="PF06722">
    <property type="entry name" value="EryCIII-like_C"/>
    <property type="match status" value="1"/>
</dbReference>
<dbReference type="GO" id="GO:0016906">
    <property type="term" value="F:sterol 3-beta-glucosyltransferase activity"/>
    <property type="evidence" value="ECO:0007669"/>
    <property type="project" value="UniProtKB-EC"/>
</dbReference>
<dbReference type="SUPFAM" id="SSF53756">
    <property type="entry name" value="UDP-Glycosyltransferase/glycogen phosphorylase"/>
    <property type="match status" value="1"/>
</dbReference>
<dbReference type="SMART" id="SM00568">
    <property type="entry name" value="GRAM"/>
    <property type="match status" value="2"/>
</dbReference>
<keyword evidence="5" id="KW-0963">Cytoplasm</keyword>
<dbReference type="Proteomes" id="UP000800235">
    <property type="component" value="Unassembled WGS sequence"/>
</dbReference>
<proteinExistence type="inferred from homology"/>
<evidence type="ECO:0000256" key="9">
    <source>
        <dbReference type="ARBA" id="ARBA00023136"/>
    </source>
</evidence>
<evidence type="ECO:0000256" key="3">
    <source>
        <dbReference type="ARBA" id="ARBA00006962"/>
    </source>
</evidence>
<dbReference type="CDD" id="cd03784">
    <property type="entry name" value="GT1_Gtf-like"/>
    <property type="match status" value="1"/>
</dbReference>
<dbReference type="FunFam" id="3.40.50.2000:FF:000009">
    <property type="entry name" value="Sterol 3-beta-glucosyltransferase UGT80A2"/>
    <property type="match status" value="1"/>
</dbReference>
<reference evidence="15" key="1">
    <citation type="journal article" date="2020" name="Stud. Mycol.">
        <title>101 Dothideomycetes genomes: a test case for predicting lifestyles and emergence of pathogens.</title>
        <authorList>
            <person name="Haridas S."/>
            <person name="Albert R."/>
            <person name="Binder M."/>
            <person name="Bloem J."/>
            <person name="Labutti K."/>
            <person name="Salamov A."/>
            <person name="Andreopoulos B."/>
            <person name="Baker S."/>
            <person name="Barry K."/>
            <person name="Bills G."/>
            <person name="Bluhm B."/>
            <person name="Cannon C."/>
            <person name="Castanera R."/>
            <person name="Culley D."/>
            <person name="Daum C."/>
            <person name="Ezra D."/>
            <person name="Gonzalez J."/>
            <person name="Henrissat B."/>
            <person name="Kuo A."/>
            <person name="Liang C."/>
            <person name="Lipzen A."/>
            <person name="Lutzoni F."/>
            <person name="Magnuson J."/>
            <person name="Mondo S."/>
            <person name="Nolan M."/>
            <person name="Ohm R."/>
            <person name="Pangilinan J."/>
            <person name="Park H.-J."/>
            <person name="Ramirez L."/>
            <person name="Alfaro M."/>
            <person name="Sun H."/>
            <person name="Tritt A."/>
            <person name="Yoshinaga Y."/>
            <person name="Zwiers L.-H."/>
            <person name="Turgeon B."/>
            <person name="Goodwin S."/>
            <person name="Spatafora J."/>
            <person name="Crous P."/>
            <person name="Grigoriev I."/>
        </authorList>
    </citation>
    <scope>NUCLEOTIDE SEQUENCE</scope>
    <source>
        <strain evidence="15">CBS 130266</strain>
    </source>
</reference>
<evidence type="ECO:0000256" key="8">
    <source>
        <dbReference type="ARBA" id="ARBA00023006"/>
    </source>
</evidence>
<feature type="compositionally biased region" description="Polar residues" evidence="13">
    <location>
        <begin position="28"/>
        <end position="46"/>
    </location>
</feature>
<evidence type="ECO:0000256" key="1">
    <source>
        <dbReference type="ARBA" id="ARBA00004170"/>
    </source>
</evidence>
<feature type="region of interest" description="Disordered" evidence="13">
    <location>
        <begin position="1472"/>
        <end position="1495"/>
    </location>
</feature>
<dbReference type="Pfam" id="PF02893">
    <property type="entry name" value="GRAM"/>
    <property type="match status" value="2"/>
</dbReference>
<evidence type="ECO:0000256" key="4">
    <source>
        <dbReference type="ARBA" id="ARBA00012650"/>
    </source>
</evidence>
<feature type="compositionally biased region" description="Basic and acidic residues" evidence="13">
    <location>
        <begin position="569"/>
        <end position="601"/>
    </location>
</feature>
<feature type="compositionally biased region" description="Polar residues" evidence="13">
    <location>
        <begin position="624"/>
        <end position="661"/>
    </location>
</feature>
<keyword evidence="6" id="KW-0328">Glycosyltransferase</keyword>
<feature type="compositionally biased region" description="Basic and acidic residues" evidence="13">
    <location>
        <begin position="520"/>
        <end position="533"/>
    </location>
</feature>
<comment type="catalytic activity">
    <reaction evidence="11">
        <text>ergosterol + UDP-alpha-D-glucose = ergosteryl 3-beta-D-glucoside + UDP + H(+)</text>
        <dbReference type="Rhea" id="RHEA:61836"/>
        <dbReference type="ChEBI" id="CHEBI:15378"/>
        <dbReference type="ChEBI" id="CHEBI:16933"/>
        <dbReference type="ChEBI" id="CHEBI:52973"/>
        <dbReference type="ChEBI" id="CHEBI:58223"/>
        <dbReference type="ChEBI" id="CHEBI:58885"/>
    </reaction>
    <physiologicalReaction direction="left-to-right" evidence="11">
        <dbReference type="Rhea" id="RHEA:61837"/>
    </physiologicalReaction>
</comment>
<dbReference type="PANTHER" id="PTHR48050">
    <property type="entry name" value="STEROL 3-BETA-GLUCOSYLTRANSFERASE"/>
    <property type="match status" value="1"/>
</dbReference>
<dbReference type="InterPro" id="IPR048065">
    <property type="entry name" value="ATG26_PH_GRAM2"/>
</dbReference>